<proteinExistence type="predicted"/>
<comment type="caution">
    <text evidence="2">The sequence shown here is derived from an EMBL/GenBank/DDBJ whole genome shotgun (WGS) entry which is preliminary data.</text>
</comment>
<gene>
    <name evidence="2" type="ORF">GMARGA_LOCUS43720</name>
</gene>
<organism evidence="2 3">
    <name type="scientific">Gigaspora margarita</name>
    <dbReference type="NCBI Taxonomy" id="4874"/>
    <lineage>
        <taxon>Eukaryota</taxon>
        <taxon>Fungi</taxon>
        <taxon>Fungi incertae sedis</taxon>
        <taxon>Mucoromycota</taxon>
        <taxon>Glomeromycotina</taxon>
        <taxon>Glomeromycetes</taxon>
        <taxon>Diversisporales</taxon>
        <taxon>Gigasporaceae</taxon>
        <taxon>Gigaspora</taxon>
    </lineage>
</organism>
<protein>
    <submittedName>
        <fullName evidence="2">34710_t:CDS:1</fullName>
    </submittedName>
</protein>
<sequence>MPCPTNLSKKASEAKKQKNSINIIENSNNSDNASYDERVENNNATGIIKRLQAATKKYYNNTDLEDYDDNLFAQLKNNNTKGIVKKLQESANKYYWEHDSNKTH</sequence>
<dbReference type="EMBL" id="CAJVQB010143767">
    <property type="protein sequence ID" value="CAG8854899.1"/>
    <property type="molecule type" value="Genomic_DNA"/>
</dbReference>
<name>A0ABN7XI60_GIGMA</name>
<dbReference type="Proteomes" id="UP000789901">
    <property type="component" value="Unassembled WGS sequence"/>
</dbReference>
<feature type="non-terminal residue" evidence="2">
    <location>
        <position position="104"/>
    </location>
</feature>
<evidence type="ECO:0000256" key="1">
    <source>
        <dbReference type="SAM" id="MobiDB-lite"/>
    </source>
</evidence>
<accession>A0ABN7XI60</accession>
<evidence type="ECO:0000313" key="2">
    <source>
        <dbReference type="EMBL" id="CAG8854899.1"/>
    </source>
</evidence>
<feature type="compositionally biased region" description="Low complexity" evidence="1">
    <location>
        <begin position="19"/>
        <end position="32"/>
    </location>
</feature>
<reference evidence="2 3" key="1">
    <citation type="submission" date="2021-06" db="EMBL/GenBank/DDBJ databases">
        <authorList>
            <person name="Kallberg Y."/>
            <person name="Tangrot J."/>
            <person name="Rosling A."/>
        </authorList>
    </citation>
    <scope>NUCLEOTIDE SEQUENCE [LARGE SCALE GENOMIC DNA]</scope>
    <source>
        <strain evidence="2 3">120-4 pot B 10/14</strain>
    </source>
</reference>
<keyword evidence="3" id="KW-1185">Reference proteome</keyword>
<evidence type="ECO:0000313" key="3">
    <source>
        <dbReference type="Proteomes" id="UP000789901"/>
    </source>
</evidence>
<feature type="region of interest" description="Disordered" evidence="1">
    <location>
        <begin position="1"/>
        <end position="36"/>
    </location>
</feature>